<feature type="transmembrane region" description="Helical" evidence="1">
    <location>
        <begin position="12"/>
        <end position="33"/>
    </location>
</feature>
<keyword evidence="1" id="KW-0812">Transmembrane</keyword>
<evidence type="ECO:0000313" key="3">
    <source>
        <dbReference type="Proteomes" id="UP000016064"/>
    </source>
</evidence>
<dbReference type="Proteomes" id="UP000016064">
    <property type="component" value="Unassembled WGS sequence"/>
</dbReference>
<sequence length="38" mass="4312">MSMLLVSKLLHIPPISAIAMPTIFLSILSWKFLPIFQN</sequence>
<organism evidence="2 3">
    <name type="scientific">Chlamydia ibidis 10-1398/6</name>
    <dbReference type="NCBI Taxonomy" id="1046581"/>
    <lineage>
        <taxon>Bacteria</taxon>
        <taxon>Pseudomonadati</taxon>
        <taxon>Chlamydiota</taxon>
        <taxon>Chlamydiia</taxon>
        <taxon>Chlamydiales</taxon>
        <taxon>Chlamydiaceae</taxon>
        <taxon>Chlamydia/Chlamydophila group</taxon>
        <taxon>Chlamydia</taxon>
    </lineage>
</organism>
<proteinExistence type="predicted"/>
<comment type="caution">
    <text evidence="2">The sequence shown here is derived from an EMBL/GenBank/DDBJ whole genome shotgun (WGS) entry which is preliminary data.</text>
</comment>
<keyword evidence="1" id="KW-1133">Transmembrane helix</keyword>
<reference evidence="2 3" key="1">
    <citation type="submission" date="2013-07" db="EMBL/GenBank/DDBJ databases">
        <title>Isolation of a new Chlamydia species from the feral Sacred Ibis (Threskiornis aethiopicus): Chlamydia ibidis.</title>
        <authorList>
            <person name="Vorimore F."/>
            <person name="Hsia R.-C."/>
            <person name="Huot-Creasy H."/>
            <person name="Bastian S."/>
            <person name="Deruyter L."/>
            <person name="Passet A."/>
            <person name="Sachse K."/>
            <person name="Bavoil P."/>
            <person name="Myers G."/>
            <person name="Laroucau K."/>
        </authorList>
    </citation>
    <scope>NUCLEOTIDE SEQUENCE [LARGE SCALE GENOMIC DNA]</scope>
    <source>
        <strain evidence="2 3">10-1398/6</strain>
    </source>
</reference>
<dbReference type="EMBL" id="APJW01000002">
    <property type="protein sequence ID" value="EQM62658.1"/>
    <property type="molecule type" value="Genomic_DNA"/>
</dbReference>
<name>A0ABP2XE36_9CHLA</name>
<evidence type="ECO:0000313" key="2">
    <source>
        <dbReference type="EMBL" id="EQM62658.1"/>
    </source>
</evidence>
<accession>A0ABP2XE36</accession>
<evidence type="ECO:0000256" key="1">
    <source>
        <dbReference type="SAM" id="Phobius"/>
    </source>
</evidence>
<keyword evidence="1" id="KW-0472">Membrane</keyword>
<gene>
    <name evidence="2" type="ORF">H359_0508</name>
</gene>
<keyword evidence="3" id="KW-1185">Reference proteome</keyword>
<protein>
    <submittedName>
        <fullName evidence="2">Membrane protein</fullName>
    </submittedName>
</protein>